<organism evidence="2 3">
    <name type="scientific">Candidatus Kuenenbacteria bacterium HGW-Kuenenbacteria-1</name>
    <dbReference type="NCBI Taxonomy" id="2013812"/>
    <lineage>
        <taxon>Bacteria</taxon>
        <taxon>Candidatus Kueneniibacteriota</taxon>
    </lineage>
</organism>
<evidence type="ECO:0000313" key="3">
    <source>
        <dbReference type="Proteomes" id="UP000233414"/>
    </source>
</evidence>
<name>A0A2N1UPB8_9BACT</name>
<reference evidence="2 3" key="1">
    <citation type="journal article" date="2017" name="ISME J.">
        <title>Potential for microbial H2 and metal transformations associated with novel bacteria and archaea in deep terrestrial subsurface sediments.</title>
        <authorList>
            <person name="Hernsdorf A.W."/>
            <person name="Amano Y."/>
            <person name="Miyakawa K."/>
            <person name="Ise K."/>
            <person name="Suzuki Y."/>
            <person name="Anantharaman K."/>
            <person name="Probst A."/>
            <person name="Burstein D."/>
            <person name="Thomas B.C."/>
            <person name="Banfield J.F."/>
        </authorList>
    </citation>
    <scope>NUCLEOTIDE SEQUENCE [LARGE SCALE GENOMIC DNA]</scope>
    <source>
        <strain evidence="2">HGW-Kuenenbacteria-1</strain>
    </source>
</reference>
<feature type="transmembrane region" description="Helical" evidence="1">
    <location>
        <begin position="29"/>
        <end position="51"/>
    </location>
</feature>
<accession>A0A2N1UPB8</accession>
<evidence type="ECO:0000256" key="1">
    <source>
        <dbReference type="SAM" id="Phobius"/>
    </source>
</evidence>
<dbReference type="InterPro" id="IPR012902">
    <property type="entry name" value="N_methyl_site"/>
</dbReference>
<dbReference type="EMBL" id="PGYQ01000001">
    <property type="protein sequence ID" value="PKL72744.1"/>
    <property type="molecule type" value="Genomic_DNA"/>
</dbReference>
<proteinExistence type="predicted"/>
<sequence length="183" mass="20160">MKIKKNKFKNLLANSYQLKATKGFTLIELLLYISIASIMLLAISIFLFLLLQSRVKNQTIAEVEQQGLAVMQIITQTARNAEAIISPLQGISASSLTLDVIASANDPTIFDLTNGVIKIKEGTGSNVSITNSRVIVSNLSFSNLSRTNTSGIIRIQFTLIHQNLSNRNEYNFSKTFYGSASLR</sequence>
<comment type="caution">
    <text evidence="2">The sequence shown here is derived from an EMBL/GenBank/DDBJ whole genome shotgun (WGS) entry which is preliminary data.</text>
</comment>
<dbReference type="Pfam" id="PF07963">
    <property type="entry name" value="N_methyl"/>
    <property type="match status" value="1"/>
</dbReference>
<evidence type="ECO:0008006" key="4">
    <source>
        <dbReference type="Google" id="ProtNLM"/>
    </source>
</evidence>
<protein>
    <recommendedName>
        <fullName evidence="4">Prepilin-type N-terminal cleavage/methylation domain-containing protein</fullName>
    </recommendedName>
</protein>
<keyword evidence="1" id="KW-1133">Transmembrane helix</keyword>
<dbReference type="Proteomes" id="UP000233414">
    <property type="component" value="Unassembled WGS sequence"/>
</dbReference>
<dbReference type="AlphaFoldDB" id="A0A2N1UPB8"/>
<keyword evidence="1" id="KW-0812">Transmembrane</keyword>
<keyword evidence="1" id="KW-0472">Membrane</keyword>
<gene>
    <name evidence="2" type="ORF">CVV26_00595</name>
</gene>
<evidence type="ECO:0000313" key="2">
    <source>
        <dbReference type="EMBL" id="PKL72744.1"/>
    </source>
</evidence>